<protein>
    <submittedName>
        <fullName evidence="7">NADPH:quinone reductase</fullName>
    </submittedName>
</protein>
<dbReference type="OrthoDB" id="4537517at2"/>
<gene>
    <name evidence="7" type="ORF">SAMN05443665_10931</name>
</gene>
<evidence type="ECO:0000259" key="6">
    <source>
        <dbReference type="PROSITE" id="PS52019"/>
    </source>
</evidence>
<dbReference type="FunFam" id="1.10.1200.10:FF:000007">
    <property type="entry name" value="Probable polyketide synthase pks17"/>
    <property type="match status" value="1"/>
</dbReference>
<keyword evidence="3" id="KW-0808">Transferase</keyword>
<dbReference type="InterPro" id="IPR011032">
    <property type="entry name" value="GroES-like_sf"/>
</dbReference>
<feature type="domain" description="Carrier" evidence="5">
    <location>
        <begin position="1106"/>
        <end position="1181"/>
    </location>
</feature>
<dbReference type="Pfam" id="PF08659">
    <property type="entry name" value="KR"/>
    <property type="match status" value="1"/>
</dbReference>
<name>A0A239P7Z2_9ACTN</name>
<proteinExistence type="predicted"/>
<dbReference type="Pfam" id="PF14765">
    <property type="entry name" value="PS-DH"/>
    <property type="match status" value="1"/>
</dbReference>
<evidence type="ECO:0000256" key="1">
    <source>
        <dbReference type="ARBA" id="ARBA00022450"/>
    </source>
</evidence>
<dbReference type="GO" id="GO:0004312">
    <property type="term" value="F:fatty acid synthase activity"/>
    <property type="evidence" value="ECO:0007669"/>
    <property type="project" value="TreeGrafter"/>
</dbReference>
<dbReference type="InterPro" id="IPR036291">
    <property type="entry name" value="NAD(P)-bd_dom_sf"/>
</dbReference>
<dbReference type="FunFam" id="3.90.180.10:FF:000032">
    <property type="entry name" value="Probable polyketide synthase pks1"/>
    <property type="match status" value="1"/>
</dbReference>
<keyword evidence="1" id="KW-0596">Phosphopantetheine</keyword>
<dbReference type="Pfam" id="PF08240">
    <property type="entry name" value="ADH_N"/>
    <property type="match status" value="1"/>
</dbReference>
<dbReference type="SMART" id="SM00823">
    <property type="entry name" value="PKS_PP"/>
    <property type="match status" value="1"/>
</dbReference>
<dbReference type="InterPro" id="IPR002364">
    <property type="entry name" value="Quin_OxRdtase/zeta-crystal_CS"/>
</dbReference>
<keyword evidence="2" id="KW-0597">Phosphoprotein</keyword>
<dbReference type="PANTHER" id="PTHR43775:SF51">
    <property type="entry name" value="INACTIVE PHENOLPHTHIOCEROL SYNTHESIS POLYKETIDE SYNTHASE TYPE I PKS1-RELATED"/>
    <property type="match status" value="1"/>
</dbReference>
<evidence type="ECO:0000313" key="8">
    <source>
        <dbReference type="Proteomes" id="UP000198318"/>
    </source>
</evidence>
<dbReference type="InterPro" id="IPR050091">
    <property type="entry name" value="PKS_NRPS_Biosynth_Enz"/>
</dbReference>
<dbReference type="InterPro" id="IPR042104">
    <property type="entry name" value="PKS_dehydratase_sf"/>
</dbReference>
<dbReference type="PROSITE" id="PS01162">
    <property type="entry name" value="QOR_ZETA_CRYSTAL"/>
    <property type="match status" value="1"/>
</dbReference>
<dbReference type="InterPro" id="IPR020806">
    <property type="entry name" value="PKS_PP-bd"/>
</dbReference>
<dbReference type="FunFam" id="3.40.50.720:FF:000209">
    <property type="entry name" value="Polyketide synthase Pks12"/>
    <property type="match status" value="1"/>
</dbReference>
<dbReference type="InterPro" id="IPR049551">
    <property type="entry name" value="PKS_DH_C"/>
</dbReference>
<dbReference type="Pfam" id="PF21089">
    <property type="entry name" value="PKS_DH_N"/>
    <property type="match status" value="1"/>
</dbReference>
<evidence type="ECO:0000256" key="3">
    <source>
        <dbReference type="ARBA" id="ARBA00022679"/>
    </source>
</evidence>
<dbReference type="Pfam" id="PF00550">
    <property type="entry name" value="PP-binding"/>
    <property type="match status" value="1"/>
</dbReference>
<dbReference type="AlphaFoldDB" id="A0A239P7Z2"/>
<evidence type="ECO:0000256" key="2">
    <source>
        <dbReference type="ARBA" id="ARBA00022553"/>
    </source>
</evidence>
<evidence type="ECO:0000259" key="5">
    <source>
        <dbReference type="PROSITE" id="PS50075"/>
    </source>
</evidence>
<dbReference type="InterPro" id="IPR036736">
    <property type="entry name" value="ACP-like_sf"/>
</dbReference>
<dbReference type="GO" id="GO:0031177">
    <property type="term" value="F:phosphopantetheine binding"/>
    <property type="evidence" value="ECO:0007669"/>
    <property type="project" value="InterPro"/>
</dbReference>
<dbReference type="InterPro" id="IPR055123">
    <property type="entry name" value="SpnB-like_Rossmann"/>
</dbReference>
<dbReference type="Gene3D" id="3.90.180.10">
    <property type="entry name" value="Medium-chain alcohol dehydrogenases, catalytic domain"/>
    <property type="match status" value="1"/>
</dbReference>
<dbReference type="Pfam" id="PF22953">
    <property type="entry name" value="SpnB_Rossmann"/>
    <property type="match status" value="1"/>
</dbReference>
<feature type="active site" description="Proton donor; for dehydratase activity" evidence="4">
    <location>
        <position position="297"/>
    </location>
</feature>
<dbReference type="GO" id="GO:0008270">
    <property type="term" value="F:zinc ion binding"/>
    <property type="evidence" value="ECO:0007669"/>
    <property type="project" value="InterPro"/>
</dbReference>
<dbReference type="InterPro" id="IPR057326">
    <property type="entry name" value="KR_dom"/>
</dbReference>
<dbReference type="SUPFAM" id="SSF47336">
    <property type="entry name" value="ACP-like"/>
    <property type="match status" value="1"/>
</dbReference>
<dbReference type="PROSITE" id="PS50075">
    <property type="entry name" value="CARRIER"/>
    <property type="match status" value="1"/>
</dbReference>
<dbReference type="InterPro" id="IPR020843">
    <property type="entry name" value="ER"/>
</dbReference>
<dbReference type="Pfam" id="PF13602">
    <property type="entry name" value="ADH_zinc_N_2"/>
    <property type="match status" value="1"/>
</dbReference>
<dbReference type="InterPro" id="IPR020807">
    <property type="entry name" value="PKS_DH"/>
</dbReference>
<dbReference type="Gene3D" id="3.10.129.110">
    <property type="entry name" value="Polyketide synthase dehydratase"/>
    <property type="match status" value="1"/>
</dbReference>
<dbReference type="Gene3D" id="3.30.70.3290">
    <property type="match status" value="1"/>
</dbReference>
<dbReference type="Gene3D" id="3.40.50.720">
    <property type="entry name" value="NAD(P)-binding Rossmann-like Domain"/>
    <property type="match status" value="3"/>
</dbReference>
<dbReference type="GO" id="GO:0006633">
    <property type="term" value="P:fatty acid biosynthetic process"/>
    <property type="evidence" value="ECO:0007669"/>
    <property type="project" value="TreeGrafter"/>
</dbReference>
<dbReference type="CDD" id="cd08956">
    <property type="entry name" value="KR_3_FAS_SDR_x"/>
    <property type="match status" value="1"/>
</dbReference>
<feature type="active site" description="Proton acceptor; for dehydratase activity" evidence="4">
    <location>
        <position position="132"/>
    </location>
</feature>
<dbReference type="InterPro" id="IPR013154">
    <property type="entry name" value="ADH-like_N"/>
</dbReference>
<feature type="region of interest" description="N-terminal hotdog fold" evidence="4">
    <location>
        <begin position="100"/>
        <end position="225"/>
    </location>
</feature>
<dbReference type="EMBL" id="FZOR01000093">
    <property type="protein sequence ID" value="SNT63151.1"/>
    <property type="molecule type" value="Genomic_DNA"/>
</dbReference>
<keyword evidence="8" id="KW-1185">Reference proteome</keyword>
<dbReference type="SUPFAM" id="SSF50129">
    <property type="entry name" value="GroES-like"/>
    <property type="match status" value="1"/>
</dbReference>
<dbReference type="InterPro" id="IPR049552">
    <property type="entry name" value="PKS_DH_N"/>
</dbReference>
<organism evidence="7 8">
    <name type="scientific">Actinomadura meyerae</name>
    <dbReference type="NCBI Taxonomy" id="240840"/>
    <lineage>
        <taxon>Bacteria</taxon>
        <taxon>Bacillati</taxon>
        <taxon>Actinomycetota</taxon>
        <taxon>Actinomycetes</taxon>
        <taxon>Streptosporangiales</taxon>
        <taxon>Thermomonosporaceae</taxon>
        <taxon>Actinomadura</taxon>
    </lineage>
</organism>
<feature type="domain" description="PKS/mFAS DH" evidence="6">
    <location>
        <begin position="100"/>
        <end position="374"/>
    </location>
</feature>
<reference evidence="7 8" key="1">
    <citation type="submission" date="2017-06" db="EMBL/GenBank/DDBJ databases">
        <authorList>
            <person name="Kim H.J."/>
            <person name="Triplett B.A."/>
        </authorList>
    </citation>
    <scope>NUCLEOTIDE SEQUENCE [LARGE SCALE GENOMIC DNA]</scope>
    <source>
        <strain evidence="7 8">DSM 44715</strain>
    </source>
</reference>
<dbReference type="PROSITE" id="PS52019">
    <property type="entry name" value="PKS_MFAS_DH"/>
    <property type="match status" value="1"/>
</dbReference>
<dbReference type="GO" id="GO:0016491">
    <property type="term" value="F:oxidoreductase activity"/>
    <property type="evidence" value="ECO:0007669"/>
    <property type="project" value="InterPro"/>
</dbReference>
<accession>A0A239P7Z2</accession>
<dbReference type="InterPro" id="IPR009081">
    <property type="entry name" value="PP-bd_ACP"/>
</dbReference>
<dbReference type="SMART" id="SM00829">
    <property type="entry name" value="PKS_ER"/>
    <property type="match status" value="1"/>
</dbReference>
<dbReference type="RefSeq" id="WP_143228374.1">
    <property type="nucleotide sequence ID" value="NZ_FZOR01000093.1"/>
</dbReference>
<dbReference type="Gene3D" id="1.10.1200.10">
    <property type="entry name" value="ACP-like"/>
    <property type="match status" value="1"/>
</dbReference>
<dbReference type="SMART" id="SM01294">
    <property type="entry name" value="PKS_PP_betabranch"/>
    <property type="match status" value="1"/>
</dbReference>
<dbReference type="SUPFAM" id="SSF51735">
    <property type="entry name" value="NAD(P)-binding Rossmann-fold domains"/>
    <property type="match status" value="3"/>
</dbReference>
<dbReference type="SMART" id="SM00826">
    <property type="entry name" value="PKS_DH"/>
    <property type="match status" value="1"/>
</dbReference>
<feature type="region of interest" description="C-terminal hotdog fold" evidence="4">
    <location>
        <begin position="238"/>
        <end position="374"/>
    </location>
</feature>
<dbReference type="SMART" id="SM00822">
    <property type="entry name" value="PKS_KR"/>
    <property type="match status" value="1"/>
</dbReference>
<evidence type="ECO:0000313" key="7">
    <source>
        <dbReference type="EMBL" id="SNT63151.1"/>
    </source>
</evidence>
<sequence length="1194" mass="124097">IHTTNATHHIEIAPDTTLTPAITETRPDAITVPLQQRNRGQVEALTTARARLHAVGAGVPAVAGRRVELPTYAFQRRRHRIEARGRAGDPRSAGLRPAEHPLLGANVALAGADELLLTGRLALRDHPWLADHRVHGAVLLPGTAFVELAVHAGDQAGLGRLADLTLESPLPLPDRDGVQIQVRVAEADASGARPLTIHSRPERADGDEPWIRHATGLLAPRPPGEAPPAGAVWPPPDAEPLDVSGLYERLAEVGVEYGPVFRGLRAAWRSGDDVVAEIALPDGAAEDGFGLHPALLDASLHALAAAAFAADGQVRLPFAWSGVELHASGARALRARLSSPADGELSVRVFDPAGSAVATVESLVVRPVSADRLAPRAERPDSLYHVAWTPVSPAADPATGFTVLAAEGGDAVAETQRVLAAVQGWKDDAPLVVRTRHAVPVLPGDGRPDLGSAPLWGLVRTAQSEDPGRFVLLDTDDGPVSPEMVARAVGLGEPQVAVRGGAFYVPRVERVPARTPLPVSGAAWRLDATGRGTLDGVAPAPAPEAEAPLGEGQIRVGMRAVGLNFRDVLIALGVYPDAALPGGEGAGVVTEVGPGVTDLAAGDRVAGLFTGAMGPVAVTDRDLVAPVPPGWTFAQAASVPIVFLTAYYGLRDLGRLQPGESVLVHAAAGGVGMAAVQLARHWGAEVYGTASPGKWDALRPLGLDRAHLSSSRDLDFERHVLDATGGRGVDVVLNALAGEFVDASLRTLPRGGRFLEMGKADVRDPARVAEERPGVEYRAFDLNEAGPDRIREMLADVLALFASGALRPLPLTAWDLRAAPEAFRHVGQARHVGKVVLTLPAPLDPGGTVLITGGTGTLGGLLARHLVAEHGARRLLLTGRRGVADAALVAELTGLGAEVEVAACDVTDRDALAGLLAGRRLTAVIHAAGVLADGILTDLTPERVEQVLRPKIDGARHLDELTAGQDLAAFVLFSSVAGIVGNPGQANYAAANAFLDALAHDRRARGLPGTALAWGLWAPESSMTGGLTLGGLSPMSAEEGLALFDAALARGETAAVPARLAPDALRAGEVPPILRGLVRGPARRAASGAAPFAERIAAISEAERHAVALALVRDQAAAVLGHASAEAIVPDRTFKELAFDSLTAVELRNRLNAETGLRLPATMVFDHPTPEALARFLVGDAPAAPQTPRTATSP</sequence>
<dbReference type="Proteomes" id="UP000198318">
    <property type="component" value="Unassembled WGS sequence"/>
</dbReference>
<dbReference type="PANTHER" id="PTHR43775">
    <property type="entry name" value="FATTY ACID SYNTHASE"/>
    <property type="match status" value="1"/>
</dbReference>
<feature type="non-terminal residue" evidence="7">
    <location>
        <position position="1"/>
    </location>
</feature>
<dbReference type="CDD" id="cd05195">
    <property type="entry name" value="enoyl_red"/>
    <property type="match status" value="1"/>
</dbReference>
<dbReference type="InterPro" id="IPR049900">
    <property type="entry name" value="PKS_mFAS_DH"/>
</dbReference>
<dbReference type="InterPro" id="IPR013968">
    <property type="entry name" value="PKS_KR"/>
</dbReference>
<evidence type="ECO:0000256" key="4">
    <source>
        <dbReference type="PROSITE-ProRule" id="PRU01363"/>
    </source>
</evidence>
<feature type="non-terminal residue" evidence="7">
    <location>
        <position position="1194"/>
    </location>
</feature>